<gene>
    <name evidence="2" type="ORF">AM592_17415</name>
</gene>
<dbReference type="RefSeq" id="WP_225970264.1">
    <property type="nucleotide sequence ID" value="NZ_CP012600.1"/>
</dbReference>
<proteinExistence type="predicted"/>
<dbReference type="EMBL" id="CP012600">
    <property type="protein sequence ID" value="ALC83148.1"/>
    <property type="molecule type" value="Genomic_DNA"/>
</dbReference>
<evidence type="ECO:0000259" key="1">
    <source>
        <dbReference type="Pfam" id="PF01869"/>
    </source>
</evidence>
<evidence type="ECO:0000313" key="2">
    <source>
        <dbReference type="EMBL" id="ALC83148.1"/>
    </source>
</evidence>
<dbReference type="InterPro" id="IPR002731">
    <property type="entry name" value="ATPase_BadF"/>
</dbReference>
<sequence>MSKLLLAVDGGATKTIAVITDAKGAILGRGKAGSSNYQVVGELGAVQALTKSIQEALDESGLNEKSLTRIDKAVFALAGIDTSMDERTVKGFVRKAVQQLSLTIPELIIENDCQSALLGVTQDKPGVLLIAGTGSIAFAHDGRGTFVRAGGWGHRVGDEGSGYWIGKEAIRSVLKMLDGREKNTILARLILEHFQIASIEDLYNWVYSVEYTVDDVSALTQSVEKARELGDEVSKSILDSAAEELGQLLLTVIQKTDIVNDEFDLILQGGVLQHNQYIREKVKLRIKEQAEQVKVVTAKEEPIFYIINRGLAITE</sequence>
<organism evidence="2 3">
    <name type="scientific">Bacillus gobiensis</name>
    <dbReference type="NCBI Taxonomy" id="1441095"/>
    <lineage>
        <taxon>Bacteria</taxon>
        <taxon>Bacillati</taxon>
        <taxon>Bacillota</taxon>
        <taxon>Bacilli</taxon>
        <taxon>Bacillales</taxon>
        <taxon>Bacillaceae</taxon>
        <taxon>Bacillus</taxon>
    </lineage>
</organism>
<keyword evidence="3" id="KW-1185">Reference proteome</keyword>
<dbReference type="InterPro" id="IPR052519">
    <property type="entry name" value="Euk-type_GlcNAc_Kinase"/>
</dbReference>
<protein>
    <recommendedName>
        <fullName evidence="1">ATPase BadF/BadG/BcrA/BcrD type domain-containing protein</fullName>
    </recommendedName>
</protein>
<dbReference type="Proteomes" id="UP000067625">
    <property type="component" value="Chromosome"/>
</dbReference>
<evidence type="ECO:0000313" key="3">
    <source>
        <dbReference type="Proteomes" id="UP000067625"/>
    </source>
</evidence>
<dbReference type="PANTHER" id="PTHR43190:SF3">
    <property type="entry name" value="N-ACETYL-D-GLUCOSAMINE KINASE"/>
    <property type="match status" value="1"/>
</dbReference>
<dbReference type="PATRIC" id="fig|1441095.3.peg.3864"/>
<name>A0A0M4FT46_9BACI</name>
<dbReference type="InterPro" id="IPR043129">
    <property type="entry name" value="ATPase_NBD"/>
</dbReference>
<dbReference type="AlphaFoldDB" id="A0A0M4FT46"/>
<dbReference type="PANTHER" id="PTHR43190">
    <property type="entry name" value="N-ACETYL-D-GLUCOSAMINE KINASE"/>
    <property type="match status" value="1"/>
</dbReference>
<dbReference type="SUPFAM" id="SSF53067">
    <property type="entry name" value="Actin-like ATPase domain"/>
    <property type="match status" value="2"/>
</dbReference>
<dbReference type="STRING" id="1441095.AM592_17415"/>
<dbReference type="CDD" id="cd24007">
    <property type="entry name" value="ASKHA_NBD_eukNAGK-like"/>
    <property type="match status" value="1"/>
</dbReference>
<dbReference type="Pfam" id="PF01869">
    <property type="entry name" value="BcrAD_BadFG"/>
    <property type="match status" value="1"/>
</dbReference>
<dbReference type="Gene3D" id="3.30.420.40">
    <property type="match status" value="2"/>
</dbReference>
<feature type="domain" description="ATPase BadF/BadG/BcrA/BcrD type" evidence="1">
    <location>
        <begin position="8"/>
        <end position="295"/>
    </location>
</feature>
<reference evidence="2 3" key="2">
    <citation type="journal article" date="2016" name="Int. J. Syst. Evol. Microbiol.">
        <title>Bacillus gobiensis sp. nov., isolated from a soil sample.</title>
        <authorList>
            <person name="Liu B."/>
            <person name="Liu G.H."/>
            <person name="Cetin S."/>
            <person name="Schumann P."/>
            <person name="Pan Z.Z."/>
            <person name="Chen Q.Q."/>
        </authorList>
    </citation>
    <scope>NUCLEOTIDE SEQUENCE [LARGE SCALE GENOMIC DNA]</scope>
    <source>
        <strain evidence="2 3">FJAT-4402</strain>
    </source>
</reference>
<accession>A0A0M4FT46</accession>
<reference evidence="3" key="1">
    <citation type="submission" date="2015-08" db="EMBL/GenBank/DDBJ databases">
        <title>Genome sequencing project for genomic taxonomy and phylogenomics of Bacillus-like bacteria.</title>
        <authorList>
            <person name="Liu B."/>
            <person name="Wang J."/>
            <person name="Zhu Y."/>
            <person name="Liu G."/>
            <person name="Chen Q."/>
            <person name="Chen Z."/>
            <person name="Lan J."/>
            <person name="Che J."/>
            <person name="Ge C."/>
            <person name="Shi H."/>
            <person name="Pan Z."/>
            <person name="Liu X."/>
        </authorList>
    </citation>
    <scope>NUCLEOTIDE SEQUENCE [LARGE SCALE GENOMIC DNA]</scope>
    <source>
        <strain evidence="3">FJAT-4402</strain>
    </source>
</reference>